<feature type="domain" description="Lysozyme inhibitor LprI-like N-terminal" evidence="2">
    <location>
        <begin position="31"/>
        <end position="121"/>
    </location>
</feature>
<name>A0A2S2FFA6_9GAMM</name>
<evidence type="ECO:0000256" key="1">
    <source>
        <dbReference type="SAM" id="SignalP"/>
    </source>
</evidence>
<keyword evidence="1" id="KW-0732">Signal</keyword>
<dbReference type="Pfam" id="PF07007">
    <property type="entry name" value="LprI"/>
    <property type="match status" value="1"/>
</dbReference>
<dbReference type="PANTHER" id="PTHR39176:SF1">
    <property type="entry name" value="PERIPLASMIC PROTEIN"/>
    <property type="match status" value="1"/>
</dbReference>
<protein>
    <submittedName>
        <fullName evidence="3">DUF1311 domain-containing protein</fullName>
    </submittedName>
</protein>
<proteinExistence type="predicted"/>
<reference evidence="3" key="1">
    <citation type="submission" date="2019-08" db="EMBL/GenBank/DDBJ databases">
        <title>The complete genome of Acinetobacter defluvii strain WCHAD010030.</title>
        <authorList>
            <person name="Hu Y."/>
            <person name="Qin J."/>
            <person name="Feng Y."/>
            <person name="Zong Z."/>
        </authorList>
    </citation>
    <scope>NUCLEOTIDE SEQUENCE</scope>
    <source>
        <strain evidence="3">WCHA30</strain>
    </source>
</reference>
<accession>A0A2S2FFA6</accession>
<dbReference type="EMBL" id="CP029397">
    <property type="protein sequence ID" value="AWL29475.1"/>
    <property type="molecule type" value="Genomic_DNA"/>
</dbReference>
<feature type="signal peptide" evidence="1">
    <location>
        <begin position="1"/>
        <end position="20"/>
    </location>
</feature>
<evidence type="ECO:0000313" key="3">
    <source>
        <dbReference type="EMBL" id="AWL29475.1"/>
    </source>
</evidence>
<dbReference type="InterPro" id="IPR009739">
    <property type="entry name" value="LprI-like_N"/>
</dbReference>
<sequence>MKKLMVTSSLLILGLQAAYADSKVSNQYTICMNKAGNTATMVQCLSNETARQDARLNKAYNGLISKQSKTRKQELQTAQRLWIKYRDANCKFYLDPNGGTIAQVKSANCVMNETLKRANELENLASL</sequence>
<organism evidence="3 4">
    <name type="scientific">Acinetobacter defluvii</name>
    <dbReference type="NCBI Taxonomy" id="1871111"/>
    <lineage>
        <taxon>Bacteria</taxon>
        <taxon>Pseudomonadati</taxon>
        <taxon>Pseudomonadota</taxon>
        <taxon>Gammaproteobacteria</taxon>
        <taxon>Moraxellales</taxon>
        <taxon>Moraxellaceae</taxon>
        <taxon>Acinetobacter</taxon>
    </lineage>
</organism>
<dbReference type="Proteomes" id="UP000245977">
    <property type="component" value="Chromosome"/>
</dbReference>
<dbReference type="AlphaFoldDB" id="A0A2S2FFA6"/>
<evidence type="ECO:0000259" key="2">
    <source>
        <dbReference type="Pfam" id="PF07007"/>
    </source>
</evidence>
<keyword evidence="4" id="KW-1185">Reference proteome</keyword>
<feature type="chain" id="PRO_5015683179" evidence="1">
    <location>
        <begin position="21"/>
        <end position="127"/>
    </location>
</feature>
<dbReference type="PANTHER" id="PTHR39176">
    <property type="entry name" value="PERIPLASMIC PROTEIN-RELATED"/>
    <property type="match status" value="1"/>
</dbReference>
<gene>
    <name evidence="3" type="ORF">DJ533_13255</name>
</gene>
<dbReference type="RefSeq" id="WP_065994595.1">
    <property type="nucleotide sequence ID" value="NZ_CP029397.2"/>
</dbReference>
<dbReference type="OrthoDB" id="7340239at2"/>
<dbReference type="Gene3D" id="1.20.1270.180">
    <property type="match status" value="1"/>
</dbReference>
<evidence type="ECO:0000313" key="4">
    <source>
        <dbReference type="Proteomes" id="UP000245977"/>
    </source>
</evidence>
<dbReference type="KEGG" id="adv:DJ533_13255"/>
<dbReference type="STRING" id="1871111.GCA_001704615_00692"/>